<keyword evidence="4" id="KW-1185">Reference proteome</keyword>
<dbReference type="PANTHER" id="PTHR19991:SF2">
    <property type="entry name" value="GH08893P"/>
    <property type="match status" value="1"/>
</dbReference>
<feature type="domain" description="Thioredoxin" evidence="2">
    <location>
        <begin position="45"/>
        <end position="143"/>
    </location>
</feature>
<gene>
    <name evidence="3" type="ORF">EVEC_LOCUS7785</name>
</gene>
<keyword evidence="1" id="KW-0472">Membrane</keyword>
<evidence type="ECO:0000313" key="3">
    <source>
        <dbReference type="EMBL" id="VDD93034.1"/>
    </source>
</evidence>
<dbReference type="CDD" id="cd02961">
    <property type="entry name" value="PDI_a_family"/>
    <property type="match status" value="1"/>
</dbReference>
<dbReference type="AlphaFoldDB" id="A0A0N4VCK3"/>
<dbReference type="EMBL" id="UXUI01009089">
    <property type="protein sequence ID" value="VDD93034.1"/>
    <property type="molecule type" value="Genomic_DNA"/>
</dbReference>
<evidence type="ECO:0000313" key="5">
    <source>
        <dbReference type="WBParaSite" id="EVEC_0000830101-mRNA-1"/>
    </source>
</evidence>
<dbReference type="InterPro" id="IPR036249">
    <property type="entry name" value="Thioredoxin-like_sf"/>
</dbReference>
<dbReference type="Proteomes" id="UP000274131">
    <property type="component" value="Unassembled WGS sequence"/>
</dbReference>
<dbReference type="PANTHER" id="PTHR19991">
    <property type="entry name" value="L 2 01289"/>
    <property type="match status" value="1"/>
</dbReference>
<evidence type="ECO:0000256" key="1">
    <source>
        <dbReference type="SAM" id="Phobius"/>
    </source>
</evidence>
<organism evidence="5">
    <name type="scientific">Enterobius vermicularis</name>
    <name type="common">Human pinworm</name>
    <dbReference type="NCBI Taxonomy" id="51028"/>
    <lineage>
        <taxon>Eukaryota</taxon>
        <taxon>Metazoa</taxon>
        <taxon>Ecdysozoa</taxon>
        <taxon>Nematoda</taxon>
        <taxon>Chromadorea</taxon>
        <taxon>Rhabditida</taxon>
        <taxon>Spirurina</taxon>
        <taxon>Oxyuridomorpha</taxon>
        <taxon>Oxyuroidea</taxon>
        <taxon>Oxyuridae</taxon>
        <taxon>Enterobius</taxon>
    </lineage>
</organism>
<name>A0A0N4VCK3_ENTVE</name>
<evidence type="ECO:0000313" key="4">
    <source>
        <dbReference type="Proteomes" id="UP000274131"/>
    </source>
</evidence>
<keyword evidence="1" id="KW-1133">Transmembrane helix</keyword>
<evidence type="ECO:0000259" key="2">
    <source>
        <dbReference type="Pfam" id="PF00085"/>
    </source>
</evidence>
<proteinExistence type="predicted"/>
<dbReference type="OrthoDB" id="10264505at2759"/>
<dbReference type="InterPro" id="IPR013766">
    <property type="entry name" value="Thioredoxin_domain"/>
</dbReference>
<dbReference type="SUPFAM" id="SSF52833">
    <property type="entry name" value="Thioredoxin-like"/>
    <property type="match status" value="1"/>
</dbReference>
<accession>A0A0N4VCK3</accession>
<dbReference type="Gene3D" id="3.40.30.10">
    <property type="entry name" value="Glutaredoxin"/>
    <property type="match status" value="1"/>
</dbReference>
<keyword evidence="1" id="KW-0812">Transmembrane</keyword>
<dbReference type="WBParaSite" id="EVEC_0000830101-mRNA-1">
    <property type="protein sequence ID" value="EVEC_0000830101-mRNA-1"/>
    <property type="gene ID" value="EVEC_0000830101"/>
</dbReference>
<feature type="transmembrane region" description="Helical" evidence="1">
    <location>
        <begin position="203"/>
        <end position="222"/>
    </location>
</feature>
<dbReference type="Pfam" id="PF00085">
    <property type="entry name" value="Thioredoxin"/>
    <property type="match status" value="1"/>
</dbReference>
<reference evidence="3 4" key="2">
    <citation type="submission" date="2018-10" db="EMBL/GenBank/DDBJ databases">
        <authorList>
            <consortium name="Pathogen Informatics"/>
        </authorList>
    </citation>
    <scope>NUCLEOTIDE SEQUENCE [LARGE SCALE GENOMIC DNA]</scope>
</reference>
<dbReference type="STRING" id="51028.A0A0N4VCK3"/>
<reference evidence="5" key="1">
    <citation type="submission" date="2017-02" db="UniProtKB">
        <authorList>
            <consortium name="WormBaseParasite"/>
        </authorList>
    </citation>
    <scope>IDENTIFICATION</scope>
</reference>
<sequence length="241" mass="27705">MQKNLKRENILKSLINSLVGRNCREFKDSEVVLRWLRSHDEVVTWDLTDDNFEEKTHSYSPNEGALDWFVMFYNAEVPDCNAFVSSWETVAHKLRGIVNVGKVDGSVNDDVMERFRLDSDQCPVFLFFHRGKMYRYKDAAKDIRGLTTFALHKYKDQRGHRIPEPPTALEQFYEQVKERAIEILALKKEYIFYGNDGIDDSQALSIIGVTGLIVIIAITLVAKARRIQAAQTAANEKPKTT</sequence>
<protein>
    <submittedName>
        <fullName evidence="5">Thioredoxin domain-containing protein</fullName>
    </submittedName>
</protein>